<comment type="caution">
    <text evidence="3">The sequence shown here is derived from an EMBL/GenBank/DDBJ whole genome shotgun (WGS) entry which is preliminary data.</text>
</comment>
<dbReference type="EMBL" id="QNQU01000013">
    <property type="protein sequence ID" value="RBQ05501.1"/>
    <property type="molecule type" value="Genomic_DNA"/>
</dbReference>
<feature type="domain" description="FecR protein" evidence="2">
    <location>
        <begin position="125"/>
        <end position="224"/>
    </location>
</feature>
<dbReference type="PANTHER" id="PTHR30273">
    <property type="entry name" value="PERIPLASMIC SIGNAL SENSOR AND SIGMA FACTOR ACTIVATOR FECR-RELATED"/>
    <property type="match status" value="1"/>
</dbReference>
<proteinExistence type="predicted"/>
<dbReference type="PANTHER" id="PTHR30273:SF2">
    <property type="entry name" value="PROTEIN FECR"/>
    <property type="match status" value="1"/>
</dbReference>
<evidence type="ECO:0000313" key="3">
    <source>
        <dbReference type="EMBL" id="RBQ05501.1"/>
    </source>
</evidence>
<keyword evidence="4" id="KW-1185">Reference proteome</keyword>
<feature type="transmembrane region" description="Helical" evidence="1">
    <location>
        <begin position="97"/>
        <end position="119"/>
    </location>
</feature>
<dbReference type="RefSeq" id="WP_113949852.1">
    <property type="nucleotide sequence ID" value="NZ_QNQU01000013.1"/>
</dbReference>
<organism evidence="3 4">
    <name type="scientific">Pedobacter miscanthi</name>
    <dbReference type="NCBI Taxonomy" id="2259170"/>
    <lineage>
        <taxon>Bacteria</taxon>
        <taxon>Pseudomonadati</taxon>
        <taxon>Bacteroidota</taxon>
        <taxon>Sphingobacteriia</taxon>
        <taxon>Sphingobacteriales</taxon>
        <taxon>Sphingobacteriaceae</taxon>
        <taxon>Pedobacter</taxon>
    </lineage>
</organism>
<dbReference type="GO" id="GO:0016989">
    <property type="term" value="F:sigma factor antagonist activity"/>
    <property type="evidence" value="ECO:0007669"/>
    <property type="project" value="TreeGrafter"/>
</dbReference>
<evidence type="ECO:0000256" key="1">
    <source>
        <dbReference type="SAM" id="Phobius"/>
    </source>
</evidence>
<dbReference type="InterPro" id="IPR012373">
    <property type="entry name" value="Ferrdict_sens_TM"/>
</dbReference>
<keyword evidence="1" id="KW-0472">Membrane</keyword>
<reference evidence="3 4" key="1">
    <citation type="submission" date="2018-07" db="EMBL/GenBank/DDBJ databases">
        <title>A draft genome of a endophytic bacteria, a new species of Pedobacter.</title>
        <authorList>
            <person name="Zhang Z.D."/>
            <person name="Chen Z.J."/>
        </authorList>
    </citation>
    <scope>NUCLEOTIDE SEQUENCE [LARGE SCALE GENOMIC DNA]</scope>
    <source>
        <strain evidence="3 4">RS10</strain>
    </source>
</reference>
<dbReference type="AlphaFoldDB" id="A0A366KV33"/>
<gene>
    <name evidence="3" type="ORF">DRW42_16065</name>
</gene>
<keyword evidence="1" id="KW-1133">Transmembrane helix</keyword>
<protein>
    <recommendedName>
        <fullName evidence="2">FecR protein domain-containing protein</fullName>
    </recommendedName>
</protein>
<name>A0A366KV33_9SPHI</name>
<dbReference type="Pfam" id="PF04773">
    <property type="entry name" value="FecR"/>
    <property type="match status" value="1"/>
</dbReference>
<dbReference type="OrthoDB" id="1523489at2"/>
<sequence length="341" mass="38323">MKKQLSDYKAYTLADLINDEGFILWVLQPDETADLFWQNVQNTYPTLSPIIAGAREIVLSMRFETDQLDATEQKQLWQNIAAKTVSVKKTGRTLPIWYRYAAAAVVVGILFCIGILYSVNQKVNIETPYGQLKNITLPDGSIVTLNANSHIKYDKNWDKNEIREVWISGEAFLKVNHLHKTGAIQKHEHFIVHTGAVNVEVLGTSFNVNDRRGRTEVALLEGKISLDLNSGETKPLVLTPGDIAEYANGKLVKKPINVAEYASWKDGKLYFRNVPVAKIFDYFEDVYGYKAVVDDPKILEKRLSGALSAKDRDVLFKAIGVTLNINITPKEATHELIVTSK</sequence>
<dbReference type="Gene3D" id="2.60.120.1440">
    <property type="match status" value="1"/>
</dbReference>
<evidence type="ECO:0000259" key="2">
    <source>
        <dbReference type="Pfam" id="PF04773"/>
    </source>
</evidence>
<dbReference type="Proteomes" id="UP000252081">
    <property type="component" value="Unassembled WGS sequence"/>
</dbReference>
<keyword evidence="1" id="KW-0812">Transmembrane</keyword>
<dbReference type="InterPro" id="IPR006860">
    <property type="entry name" value="FecR"/>
</dbReference>
<evidence type="ECO:0000313" key="4">
    <source>
        <dbReference type="Proteomes" id="UP000252081"/>
    </source>
</evidence>
<accession>A0A366KV33</accession>
<dbReference type="Gene3D" id="3.55.50.30">
    <property type="match status" value="1"/>
</dbReference>